<dbReference type="SUPFAM" id="SSF51735">
    <property type="entry name" value="NAD(P)-binding Rossmann-fold domains"/>
    <property type="match status" value="1"/>
</dbReference>
<dbReference type="InterPro" id="IPR013752">
    <property type="entry name" value="KPA_reductase"/>
</dbReference>
<evidence type="ECO:0000313" key="14">
    <source>
        <dbReference type="Proteomes" id="UP000053688"/>
    </source>
</evidence>
<feature type="domain" description="Ketopantoate reductase N-terminal" evidence="11">
    <location>
        <begin position="3"/>
        <end position="141"/>
    </location>
</feature>
<comment type="similarity">
    <text evidence="2 10">Belongs to the ketopantoate reductase family.</text>
</comment>
<keyword evidence="7 10" id="KW-0560">Oxidoreductase</keyword>
<evidence type="ECO:0000256" key="7">
    <source>
        <dbReference type="ARBA" id="ARBA00023002"/>
    </source>
</evidence>
<comment type="pathway">
    <text evidence="1 10">Cofactor biosynthesis; (R)-pantothenate biosynthesis; (R)-pantoate from 3-methyl-2-oxobutanoate: step 2/2.</text>
</comment>
<dbReference type="eggNOG" id="COG1893">
    <property type="taxonomic scope" value="Bacteria"/>
</dbReference>
<evidence type="ECO:0000256" key="8">
    <source>
        <dbReference type="ARBA" id="ARBA00032024"/>
    </source>
</evidence>
<dbReference type="Gene3D" id="3.40.50.720">
    <property type="entry name" value="NAD(P)-binding Rossmann-like Domain"/>
    <property type="match status" value="1"/>
</dbReference>
<name>S3DJI9_9GAMM</name>
<accession>S3DJI9</accession>
<dbReference type="InterPro" id="IPR008927">
    <property type="entry name" value="6-PGluconate_DH-like_C_sf"/>
</dbReference>
<dbReference type="GO" id="GO:0005737">
    <property type="term" value="C:cytoplasm"/>
    <property type="evidence" value="ECO:0007669"/>
    <property type="project" value="TreeGrafter"/>
</dbReference>
<dbReference type="GO" id="GO:0015940">
    <property type="term" value="P:pantothenate biosynthetic process"/>
    <property type="evidence" value="ECO:0007669"/>
    <property type="project" value="UniProtKB-UniPathway"/>
</dbReference>
<evidence type="ECO:0000259" key="11">
    <source>
        <dbReference type="Pfam" id="PF02558"/>
    </source>
</evidence>
<dbReference type="SUPFAM" id="SSF48179">
    <property type="entry name" value="6-phosphogluconate dehydrogenase C-terminal domain-like"/>
    <property type="match status" value="1"/>
</dbReference>
<dbReference type="NCBIfam" id="TIGR00745">
    <property type="entry name" value="apbA_panE"/>
    <property type="match status" value="1"/>
</dbReference>
<protein>
    <recommendedName>
        <fullName evidence="4 10">2-dehydropantoate 2-reductase</fullName>
        <ecNumber evidence="3 10">1.1.1.169</ecNumber>
    </recommendedName>
    <alternativeName>
        <fullName evidence="8 10">Ketopantoate reductase</fullName>
    </alternativeName>
</protein>
<dbReference type="InterPro" id="IPR003710">
    <property type="entry name" value="ApbA"/>
</dbReference>
<dbReference type="PATRIC" id="fig|1236703.3.peg.326"/>
<evidence type="ECO:0000256" key="9">
    <source>
        <dbReference type="ARBA" id="ARBA00048793"/>
    </source>
</evidence>
<dbReference type="RefSeq" id="WP_016503668.1">
    <property type="nucleotide sequence ID" value="NZ_AMSD01000001.1"/>
</dbReference>
<keyword evidence="6 10" id="KW-0521">NADP</keyword>
<feature type="domain" description="Ketopantoate reductase C-terminal" evidence="12">
    <location>
        <begin position="168"/>
        <end position="290"/>
    </location>
</feature>
<dbReference type="Pfam" id="PF02558">
    <property type="entry name" value="ApbA"/>
    <property type="match status" value="1"/>
</dbReference>
<keyword evidence="5 10" id="KW-0566">Pantothenate biosynthesis</keyword>
<organism evidence="13 14">
    <name type="scientific">Candidatus Photodesmus katoptron Akat1</name>
    <dbReference type="NCBI Taxonomy" id="1236703"/>
    <lineage>
        <taxon>Bacteria</taxon>
        <taxon>Pseudomonadati</taxon>
        <taxon>Pseudomonadota</taxon>
        <taxon>Gammaproteobacteria</taxon>
        <taxon>Vibrionales</taxon>
        <taxon>Vibrionaceae</taxon>
        <taxon>Candidatus Photodesmus</taxon>
    </lineage>
</organism>
<dbReference type="UniPathway" id="UPA00028">
    <property type="reaction ID" value="UER00004"/>
</dbReference>
<dbReference type="EC" id="1.1.1.169" evidence="3 10"/>
<reference evidence="13 14" key="1">
    <citation type="journal article" date="2014" name="Environ. Microbiol.">
        <title>Genomic signatures of obligate host dependence in the luminous bacterial symbiont of a vertebrate.</title>
        <authorList>
            <person name="Hendry T.A."/>
            <person name="de Wet J.R."/>
            <person name="Dunlap P.V."/>
        </authorList>
    </citation>
    <scope>NUCLEOTIDE SEQUENCE [LARGE SCALE GENOMIC DNA]</scope>
    <source>
        <strain evidence="13 14">Akat1</strain>
    </source>
</reference>
<comment type="catalytic activity">
    <reaction evidence="9 10">
        <text>(R)-pantoate + NADP(+) = 2-dehydropantoate + NADPH + H(+)</text>
        <dbReference type="Rhea" id="RHEA:16233"/>
        <dbReference type="ChEBI" id="CHEBI:11561"/>
        <dbReference type="ChEBI" id="CHEBI:15378"/>
        <dbReference type="ChEBI" id="CHEBI:15980"/>
        <dbReference type="ChEBI" id="CHEBI:57783"/>
        <dbReference type="ChEBI" id="CHEBI:58349"/>
        <dbReference type="EC" id="1.1.1.169"/>
    </reaction>
</comment>
<evidence type="ECO:0000313" key="13">
    <source>
        <dbReference type="EMBL" id="EPE37870.1"/>
    </source>
</evidence>
<evidence type="ECO:0000259" key="12">
    <source>
        <dbReference type="Pfam" id="PF08546"/>
    </source>
</evidence>
<evidence type="ECO:0000256" key="3">
    <source>
        <dbReference type="ARBA" id="ARBA00013014"/>
    </source>
</evidence>
<evidence type="ECO:0000256" key="6">
    <source>
        <dbReference type="ARBA" id="ARBA00022857"/>
    </source>
</evidence>
<dbReference type="PANTHER" id="PTHR43765">
    <property type="entry name" value="2-DEHYDROPANTOATE 2-REDUCTASE-RELATED"/>
    <property type="match status" value="1"/>
</dbReference>
<evidence type="ECO:0000256" key="2">
    <source>
        <dbReference type="ARBA" id="ARBA00007870"/>
    </source>
</evidence>
<comment type="caution">
    <text evidence="13">The sequence shown here is derived from an EMBL/GenBank/DDBJ whole genome shotgun (WGS) entry which is preliminary data.</text>
</comment>
<dbReference type="Proteomes" id="UP000053688">
    <property type="component" value="Unassembled WGS sequence"/>
</dbReference>
<dbReference type="EMBL" id="AMSD01000001">
    <property type="protein sequence ID" value="EPE37870.1"/>
    <property type="molecule type" value="Genomic_DNA"/>
</dbReference>
<dbReference type="AlphaFoldDB" id="S3DJI9"/>
<dbReference type="InterPro" id="IPR013328">
    <property type="entry name" value="6PGD_dom2"/>
</dbReference>
<dbReference type="PANTHER" id="PTHR43765:SF2">
    <property type="entry name" value="2-DEHYDROPANTOATE 2-REDUCTASE"/>
    <property type="match status" value="1"/>
</dbReference>
<dbReference type="InterPro" id="IPR050838">
    <property type="entry name" value="Ketopantoate_reductase"/>
</dbReference>
<dbReference type="InterPro" id="IPR013332">
    <property type="entry name" value="KPR_N"/>
</dbReference>
<sequence length="295" mass="33278">MNISIIGPGAIGTLLACRLVNSGHHVSIWGKSLSSTISLRINKEQPHLFSNCNKQHLANSELIIITVKAWQVENALVPIVSYLHKDCIIVFMHNGMGVIEHICNKISHHPILLATTTHGVYKPNSMQVFHTGKGITKLGGYNDKGKHCVFLVKLLDHALPEVIWSSSIKVTLWNKLAISCVINPITALEQCANGILFKKRYEHLLINLLNEIVLVMHEEGIETNFFDLSFALGKTIKNTEKNFSSMQQDVFFQRKTEIDFITGYLISKAEKHGILVPKNRFLYQKIKLKEGIYQK</sequence>
<dbReference type="GO" id="GO:0050661">
    <property type="term" value="F:NADP binding"/>
    <property type="evidence" value="ECO:0007669"/>
    <property type="project" value="TreeGrafter"/>
</dbReference>
<comment type="function">
    <text evidence="10">Catalyzes the NADPH-dependent reduction of ketopantoate into pantoic acid.</text>
</comment>
<dbReference type="GO" id="GO:0008677">
    <property type="term" value="F:2-dehydropantoate 2-reductase activity"/>
    <property type="evidence" value="ECO:0007669"/>
    <property type="project" value="UniProtKB-EC"/>
</dbReference>
<dbReference type="Pfam" id="PF08546">
    <property type="entry name" value="ApbA_C"/>
    <property type="match status" value="1"/>
</dbReference>
<evidence type="ECO:0000256" key="4">
    <source>
        <dbReference type="ARBA" id="ARBA00019465"/>
    </source>
</evidence>
<gene>
    <name evidence="13" type="primary">panE</name>
    <name evidence="13" type="ORF">O1U_0333</name>
</gene>
<dbReference type="InterPro" id="IPR036291">
    <property type="entry name" value="NAD(P)-bd_dom_sf"/>
</dbReference>
<dbReference type="Gene3D" id="1.10.1040.10">
    <property type="entry name" value="N-(1-d-carboxylethyl)-l-norvaline Dehydrogenase, domain 2"/>
    <property type="match status" value="1"/>
</dbReference>
<evidence type="ECO:0000256" key="1">
    <source>
        <dbReference type="ARBA" id="ARBA00004994"/>
    </source>
</evidence>
<proteinExistence type="inferred from homology"/>
<dbReference type="STRING" id="28176.CF66_2071"/>
<keyword evidence="14" id="KW-1185">Reference proteome</keyword>
<evidence type="ECO:0000256" key="10">
    <source>
        <dbReference type="RuleBase" id="RU362068"/>
    </source>
</evidence>
<evidence type="ECO:0000256" key="5">
    <source>
        <dbReference type="ARBA" id="ARBA00022655"/>
    </source>
</evidence>